<organism evidence="5 7">
    <name type="scientific">Bacteroides thetaiotaomicron</name>
    <dbReference type="NCBI Taxonomy" id="818"/>
    <lineage>
        <taxon>Bacteria</taxon>
        <taxon>Pseudomonadati</taxon>
        <taxon>Bacteroidota</taxon>
        <taxon>Bacteroidia</taxon>
        <taxon>Bacteroidales</taxon>
        <taxon>Bacteroidaceae</taxon>
        <taxon>Bacteroides</taxon>
    </lineage>
</organism>
<dbReference type="InterPro" id="IPR018484">
    <property type="entry name" value="FGGY_N"/>
</dbReference>
<proteinExistence type="inferred from homology"/>
<evidence type="ECO:0000313" key="7">
    <source>
        <dbReference type="Proteomes" id="UP000095576"/>
    </source>
</evidence>
<evidence type="ECO:0000313" key="5">
    <source>
        <dbReference type="EMBL" id="CUP46420.1"/>
    </source>
</evidence>
<evidence type="ECO:0000256" key="1">
    <source>
        <dbReference type="ARBA" id="ARBA00009156"/>
    </source>
</evidence>
<evidence type="ECO:0000313" key="6">
    <source>
        <dbReference type="EMBL" id="MCE9239730.1"/>
    </source>
</evidence>
<sequence>MYFIGIDIGTSSICGVVYHTSTQNVISITKENCATIPSSKSWEKKQDADTIIDIVINMVREFQSQYKEIKGIGITGQMHGIVYTDIQGNAVSPLYTWQDGRGNLNYRENQSYAAYLSDITGCPVATGYGLVTHFYNVQNGLVPTNATKLCTIMDYAVMKLSGKKIPQIDPTNAASLGFFDKKELVFDMKAIQKAGIDITMVPEVAPSASLTGYFHKIPVYTAIGDNQASFLGSVRDIEHSIHITVGTSSQMSIYTDHYMEIDSLDTRPLPGGGYLLVGAALCGGYSFALLRKFFNNTLSLFTGKELSQNDLYTIMTSISYQKDSKNDLVIDTLFDGTRSNPYERGKITNISTSNFTPENLIIGFVKGISQGLYNYFQLLPESLKKNKTILVGSGNGIKKNSLLYEALEDRFNRPMQLSTIQEEAAFGACLCSMREGHYSR</sequence>
<evidence type="ECO:0000256" key="2">
    <source>
        <dbReference type="ARBA" id="ARBA00022679"/>
    </source>
</evidence>
<evidence type="ECO:0000259" key="4">
    <source>
        <dbReference type="Pfam" id="PF00370"/>
    </source>
</evidence>
<dbReference type="SUPFAM" id="SSF53067">
    <property type="entry name" value="Actin-like ATPase domain"/>
    <property type="match status" value="2"/>
</dbReference>
<dbReference type="InterPro" id="IPR043129">
    <property type="entry name" value="ATPase_NBD"/>
</dbReference>
<keyword evidence="2 5" id="KW-0808">Transferase</keyword>
<dbReference type="EC" id="2.7.1.30" evidence="5"/>
<dbReference type="Proteomes" id="UP001200544">
    <property type="component" value="Unassembled WGS sequence"/>
</dbReference>
<dbReference type="PANTHER" id="PTHR43095">
    <property type="entry name" value="SUGAR KINASE"/>
    <property type="match status" value="1"/>
</dbReference>
<dbReference type="InterPro" id="IPR050406">
    <property type="entry name" value="FGGY_Carb_Kinase"/>
</dbReference>
<accession>A0A174NIQ8</accession>
<dbReference type="RefSeq" id="WP_055299705.1">
    <property type="nucleotide sequence ID" value="NZ_CZAP01000006.1"/>
</dbReference>
<dbReference type="GO" id="GO:0004370">
    <property type="term" value="F:glycerol kinase activity"/>
    <property type="evidence" value="ECO:0007669"/>
    <property type="project" value="UniProtKB-EC"/>
</dbReference>
<dbReference type="InterPro" id="IPR000577">
    <property type="entry name" value="Carb_kinase_FGGY"/>
</dbReference>
<feature type="domain" description="Carbohydrate kinase FGGY N-terminal" evidence="4">
    <location>
        <begin position="2"/>
        <end position="232"/>
    </location>
</feature>
<comment type="similarity">
    <text evidence="1">Belongs to the FGGY kinase family.</text>
</comment>
<dbReference type="EMBL" id="CZAP01000006">
    <property type="protein sequence ID" value="CUP46420.1"/>
    <property type="molecule type" value="Genomic_DNA"/>
</dbReference>
<dbReference type="Gene3D" id="3.30.420.40">
    <property type="match status" value="2"/>
</dbReference>
<keyword evidence="3 5" id="KW-0418">Kinase</keyword>
<gene>
    <name evidence="5" type="primary">glpK</name>
    <name evidence="5" type="ORF">ERS852511_02186</name>
    <name evidence="6" type="ORF">K0H07_21560</name>
</gene>
<reference evidence="6" key="2">
    <citation type="submission" date="2021-07" db="EMBL/GenBank/DDBJ databases">
        <title>Comparative genomics of Bacteroides fragilis group isolates reveals species-dependent resistance mechanisms and validates clinical tools for resistance prediction.</title>
        <authorList>
            <person name="Wallace M.J."/>
            <person name="Jean S."/>
            <person name="Wallace M.A."/>
            <person name="Carey-Ann B.D."/>
            <person name="Dantas G."/>
        </authorList>
    </citation>
    <scope>NUCLEOTIDE SEQUENCE</scope>
    <source>
        <strain evidence="6">BJH_160</strain>
    </source>
</reference>
<protein>
    <submittedName>
        <fullName evidence="5">Glycerol kinase</fullName>
        <ecNumber evidence="5">2.7.1.30</ecNumber>
    </submittedName>
</protein>
<dbReference type="GO" id="GO:0005975">
    <property type="term" value="P:carbohydrate metabolic process"/>
    <property type="evidence" value="ECO:0007669"/>
    <property type="project" value="InterPro"/>
</dbReference>
<evidence type="ECO:0000256" key="3">
    <source>
        <dbReference type="ARBA" id="ARBA00022777"/>
    </source>
</evidence>
<reference evidence="5 7" key="1">
    <citation type="submission" date="2015-09" db="EMBL/GenBank/DDBJ databases">
        <authorList>
            <consortium name="Pathogen Informatics"/>
        </authorList>
    </citation>
    <scope>NUCLEOTIDE SEQUENCE [LARGE SCALE GENOMIC DNA]</scope>
    <source>
        <strain evidence="5 7">2789STDY5834899</strain>
    </source>
</reference>
<dbReference type="Proteomes" id="UP000095576">
    <property type="component" value="Unassembled WGS sequence"/>
</dbReference>
<dbReference type="EMBL" id="JAHYQA010000016">
    <property type="protein sequence ID" value="MCE9239730.1"/>
    <property type="molecule type" value="Genomic_DNA"/>
</dbReference>
<name>A0A174NIQ8_BACT4</name>
<dbReference type="AlphaFoldDB" id="A0A174NIQ8"/>
<dbReference type="CDD" id="cd07777">
    <property type="entry name" value="ASKHA_NBD_FGGY_SHK"/>
    <property type="match status" value="1"/>
</dbReference>
<dbReference type="Pfam" id="PF00370">
    <property type="entry name" value="FGGY_N"/>
    <property type="match status" value="1"/>
</dbReference>
<dbReference type="PIRSF" id="PIRSF000538">
    <property type="entry name" value="GlpK"/>
    <property type="match status" value="1"/>
</dbReference>